<dbReference type="Pfam" id="PF04773">
    <property type="entry name" value="FecR"/>
    <property type="match status" value="1"/>
</dbReference>
<dbReference type="EMBL" id="JBGBPY010000001">
    <property type="protein sequence ID" value="MEY2182215.1"/>
    <property type="molecule type" value="Genomic_DNA"/>
</dbReference>
<gene>
    <name evidence="4" type="ORF">AB7878_07275</name>
</gene>
<proteinExistence type="predicted"/>
<evidence type="ECO:0000256" key="1">
    <source>
        <dbReference type="SAM" id="MobiDB-lite"/>
    </source>
</evidence>
<keyword evidence="2" id="KW-0732">Signal</keyword>
<feature type="chain" id="PRO_5045650945" evidence="2">
    <location>
        <begin position="33"/>
        <end position="807"/>
    </location>
</feature>
<feature type="signal peptide" evidence="2">
    <location>
        <begin position="1"/>
        <end position="32"/>
    </location>
</feature>
<feature type="compositionally biased region" description="Low complexity" evidence="1">
    <location>
        <begin position="505"/>
        <end position="519"/>
    </location>
</feature>
<evidence type="ECO:0000259" key="3">
    <source>
        <dbReference type="Pfam" id="PF04773"/>
    </source>
</evidence>
<feature type="compositionally biased region" description="Basic residues" evidence="1">
    <location>
        <begin position="533"/>
        <end position="551"/>
    </location>
</feature>
<reference evidence="4 5" key="1">
    <citation type="submission" date="2024-07" db="EMBL/GenBank/DDBJ databases">
        <title>Molecular mechanisms and environmental adaptations of flagellar loss and biofilm growth of Rhodanobacter under environmental stress.</title>
        <authorList>
            <person name="Chen M."/>
        </authorList>
    </citation>
    <scope>NUCLEOTIDE SEQUENCE [LARGE SCALE GENOMIC DNA]</scope>
    <source>
        <strain evidence="4 5">RS22</strain>
    </source>
</reference>
<dbReference type="Proteomes" id="UP001562159">
    <property type="component" value="Unassembled WGS sequence"/>
</dbReference>
<dbReference type="Pfam" id="PF20245">
    <property type="entry name" value="DUF6600"/>
    <property type="match status" value="1"/>
</dbReference>
<feature type="compositionally biased region" description="Low complexity" evidence="1">
    <location>
        <begin position="577"/>
        <end position="597"/>
    </location>
</feature>
<dbReference type="InterPro" id="IPR006860">
    <property type="entry name" value="FecR"/>
</dbReference>
<evidence type="ECO:0000256" key="2">
    <source>
        <dbReference type="SAM" id="SignalP"/>
    </source>
</evidence>
<protein>
    <submittedName>
        <fullName evidence="4">DUF6600 domain-containing protein</fullName>
    </submittedName>
</protein>
<keyword evidence="5" id="KW-1185">Reference proteome</keyword>
<feature type="region of interest" description="Disordered" evidence="1">
    <location>
        <begin position="505"/>
        <end position="791"/>
    </location>
</feature>
<dbReference type="InterPro" id="IPR046535">
    <property type="entry name" value="DUF6600"/>
</dbReference>
<sequence length="807" mass="88855">MRVLASLLASWRHGWRPLAVLLLCAVAALAQAQSADDGDAAPPDRVARLSYIAGDLGFLPAGSQDWASADLNRPLTTGDRLSTGDGSRAELELGGGVLRMAGGTDFGLLNLNDNLAQVELTQGALNLSVRHLDQGQSYEIDTPTLALVVTSPGTFRVDVDNGGNGTRVTVFDGQATVYGENNAQHDVFRGRSYQFDDASLAALTVSDIGGGDAFDAWSSERDQRYAQSQTRRYVSDDVVGYQDLDQYGNWQSSPDYGAVWYPSQVPTDWAPYRDGHWAYVAPWGWTWVDDSPWGFAPYHYGRWAYIRGAWGWIPGPIVARPVYAPALVAFVGGGGWSVSVGIGGGAPVGWFPLGPGEVYNPWYHCDRDYYRRVNVTNIYVHNTVYRTTVINNINNQYNYYREGRAPQNQRYANRAAPRGFTAVSGTAFAGGRRVQRDLLRVDPRQLAAAPVLARGVTALRPSVRSVAPARGPQARPLPTADFRRNVVARTPPPAALPAVHSNFTPATARTPQRAATPFANVRVLNGRGAPPRPPRRRPRRPAPSRRHRARCAPRMPPPTCRTCAVRNRPRRRPAPCPRRASPIRAATSAACPRSNRSAARRRPNRARRRGRARATSPVRNRYAGNRTIATSARPTRCRNHSTSSVRHSPHSPPHRSSALPRRPTCGRANSLTSRSAPNRRAKPHRRVTSGRTTRHSRRTSRRANTPDRPTSHSRATNNRNRATRRPAPPHSRSSTPNRRAKPHRRRARMSSSTEACHRRWRRDPAPAATMGACRSRSTASRAIALPPPPSPSCWKPPATAVGAWPWS</sequence>
<accession>A0ABV4APC0</accession>
<evidence type="ECO:0000313" key="4">
    <source>
        <dbReference type="EMBL" id="MEY2182215.1"/>
    </source>
</evidence>
<feature type="compositionally biased region" description="Basic residues" evidence="1">
    <location>
        <begin position="598"/>
        <end position="612"/>
    </location>
</feature>
<feature type="compositionally biased region" description="Low complexity" evidence="1">
    <location>
        <begin position="654"/>
        <end position="663"/>
    </location>
</feature>
<feature type="compositionally biased region" description="Basic residues" evidence="1">
    <location>
        <begin position="677"/>
        <end position="701"/>
    </location>
</feature>
<organism evidence="4 5">
    <name type="scientific">Rhodanobacter humi</name>
    <dbReference type="NCBI Taxonomy" id="1888173"/>
    <lineage>
        <taxon>Bacteria</taxon>
        <taxon>Pseudomonadati</taxon>
        <taxon>Pseudomonadota</taxon>
        <taxon>Gammaproteobacteria</taxon>
        <taxon>Lysobacterales</taxon>
        <taxon>Rhodanobacteraceae</taxon>
        <taxon>Rhodanobacter</taxon>
    </lineage>
</organism>
<comment type="caution">
    <text evidence="4">The sequence shown here is derived from an EMBL/GenBank/DDBJ whole genome shotgun (WGS) entry which is preliminary data.</text>
</comment>
<feature type="compositionally biased region" description="Basic residues" evidence="1">
    <location>
        <begin position="738"/>
        <end position="748"/>
    </location>
</feature>
<feature type="domain" description="FecR protein" evidence="3">
    <location>
        <begin position="79"/>
        <end position="175"/>
    </location>
</feature>
<dbReference type="PANTHER" id="PTHR38731:SF3">
    <property type="entry name" value="BLL6125 PROTEIN"/>
    <property type="match status" value="1"/>
</dbReference>
<dbReference type="PANTHER" id="PTHR38731">
    <property type="entry name" value="LIPL45-RELATED LIPOPROTEIN-RELATED"/>
    <property type="match status" value="1"/>
</dbReference>
<name>A0ABV4APC0_9GAMM</name>
<feature type="compositionally biased region" description="Polar residues" evidence="1">
    <location>
        <begin position="667"/>
        <end position="676"/>
    </location>
</feature>
<evidence type="ECO:0000313" key="5">
    <source>
        <dbReference type="Proteomes" id="UP001562159"/>
    </source>
</evidence>